<proteinExistence type="predicted"/>
<dbReference type="GO" id="GO:0006259">
    <property type="term" value="P:DNA metabolic process"/>
    <property type="evidence" value="ECO:0007669"/>
    <property type="project" value="UniProtKB-ARBA"/>
</dbReference>
<dbReference type="Gene3D" id="3.40.50.10130">
    <property type="match status" value="1"/>
</dbReference>
<accession>A0A0F9M6D1</accession>
<comment type="caution">
    <text evidence="2">The sequence shown here is derived from an EMBL/GenBank/DDBJ whole genome shotgun (WGS) entry which is preliminary data.</text>
</comment>
<dbReference type="SUPFAM" id="SSF52980">
    <property type="entry name" value="Restriction endonuclease-like"/>
    <property type="match status" value="1"/>
</dbReference>
<dbReference type="AlphaFoldDB" id="A0A0F9M6D1"/>
<organism evidence="2">
    <name type="scientific">marine sediment metagenome</name>
    <dbReference type="NCBI Taxonomy" id="412755"/>
    <lineage>
        <taxon>unclassified sequences</taxon>
        <taxon>metagenomes</taxon>
        <taxon>ecological metagenomes</taxon>
    </lineage>
</organism>
<dbReference type="Pfam" id="PF02732">
    <property type="entry name" value="ERCC4"/>
    <property type="match status" value="1"/>
</dbReference>
<gene>
    <name evidence="2" type="ORF">LCGC14_1112100</name>
</gene>
<name>A0A0F9M6D1_9ZZZZ</name>
<evidence type="ECO:0000313" key="2">
    <source>
        <dbReference type="EMBL" id="KKN03000.1"/>
    </source>
</evidence>
<dbReference type="EMBL" id="LAZR01005083">
    <property type="protein sequence ID" value="KKN03000.1"/>
    <property type="molecule type" value="Genomic_DNA"/>
</dbReference>
<dbReference type="InterPro" id="IPR011335">
    <property type="entry name" value="Restrct_endonuc-II-like"/>
</dbReference>
<sequence>MASSTEHVIVVDDREPAWIPGGLSDLGLVAVVDHMKFGDYAFYPHGLTVLIERKTITDLLSSISSKRLVAQAHGLVENSDIAFLLREGAFQRGVGGNLEFYYPKHPKARKDGWAESGWDWNSFNGIMLDLQMMGIRMLDCPVMGSVPEELARLVMSLSKDEHKWIKERTRPEVVTIDKQYRNAVWSLCAFDGIGPEIAEGLLKSFGSVAALMECIVQDRGVGAVGWTTINGRKFGKKRAEKLREEVMQEWK</sequence>
<protein>
    <recommendedName>
        <fullName evidence="1">ERCC4 domain-containing protein</fullName>
    </recommendedName>
</protein>
<evidence type="ECO:0000259" key="1">
    <source>
        <dbReference type="SMART" id="SM00891"/>
    </source>
</evidence>
<dbReference type="InterPro" id="IPR006166">
    <property type="entry name" value="ERCC4_domain"/>
</dbReference>
<dbReference type="SMART" id="SM00891">
    <property type="entry name" value="ERCC4"/>
    <property type="match status" value="1"/>
</dbReference>
<dbReference type="GO" id="GO:0003677">
    <property type="term" value="F:DNA binding"/>
    <property type="evidence" value="ECO:0007669"/>
    <property type="project" value="InterPro"/>
</dbReference>
<feature type="domain" description="ERCC4" evidence="1">
    <location>
        <begin position="8"/>
        <end position="90"/>
    </location>
</feature>
<dbReference type="GO" id="GO:0004518">
    <property type="term" value="F:nuclease activity"/>
    <property type="evidence" value="ECO:0007669"/>
    <property type="project" value="InterPro"/>
</dbReference>
<reference evidence="2" key="1">
    <citation type="journal article" date="2015" name="Nature">
        <title>Complex archaea that bridge the gap between prokaryotes and eukaryotes.</title>
        <authorList>
            <person name="Spang A."/>
            <person name="Saw J.H."/>
            <person name="Jorgensen S.L."/>
            <person name="Zaremba-Niedzwiedzka K."/>
            <person name="Martijn J."/>
            <person name="Lind A.E."/>
            <person name="van Eijk R."/>
            <person name="Schleper C."/>
            <person name="Guy L."/>
            <person name="Ettema T.J."/>
        </authorList>
    </citation>
    <scope>NUCLEOTIDE SEQUENCE</scope>
</reference>